<dbReference type="InterPro" id="IPR027417">
    <property type="entry name" value="P-loop_NTPase"/>
</dbReference>
<dbReference type="CDD" id="cd00009">
    <property type="entry name" value="AAA"/>
    <property type="match status" value="1"/>
</dbReference>
<name>A0A9D2D386_9FIRM</name>
<protein>
    <submittedName>
        <fullName evidence="2">ATP-binding protein</fullName>
    </submittedName>
</protein>
<dbReference type="PANTHER" id="PTHR30050:SF4">
    <property type="entry name" value="ATP-BINDING PROTEIN RV3427C IN INSERTION SEQUENCE-RELATED"/>
    <property type="match status" value="1"/>
</dbReference>
<dbReference type="Proteomes" id="UP000824024">
    <property type="component" value="Unassembled WGS sequence"/>
</dbReference>
<sequence length="327" mass="37110">MSLTNAQYDEIMRQYSRKQLKAQETARKKKKQLYSQAPELSQIDAAIASVSVSCARSYIQGEKSALEHIDEKIQTLSQKKEEILASLGSSSKDLEPAYECPLCKDTGYINGQKCRCFKQAEIDLVYEQSNIRSVLQKENFQNFRLSYYSDEIRDPANGLTSLELAKYAVSSCKQFVEDFQTEAPNLLLYGNTGTGKTFLTNCIAKELLDRGFSVIYFSAFRLFDILAKNTFGKHPEIAGDYHNIFNCDLLIIDDLGTESPNSFTISQLFQCINERILRKKSTIISTNLSLKNIADIYSERISSRITSSFTLLKLYGEDIRILQKLSD</sequence>
<dbReference type="PANTHER" id="PTHR30050">
    <property type="entry name" value="CHROMOSOMAL REPLICATION INITIATOR PROTEIN DNAA"/>
    <property type="match status" value="1"/>
</dbReference>
<reference evidence="2" key="1">
    <citation type="journal article" date="2021" name="PeerJ">
        <title>Extensive microbial diversity within the chicken gut microbiome revealed by metagenomics and culture.</title>
        <authorList>
            <person name="Gilroy R."/>
            <person name="Ravi A."/>
            <person name="Getino M."/>
            <person name="Pursley I."/>
            <person name="Horton D.L."/>
            <person name="Alikhan N.F."/>
            <person name="Baker D."/>
            <person name="Gharbi K."/>
            <person name="Hall N."/>
            <person name="Watson M."/>
            <person name="Adriaenssens E.M."/>
            <person name="Foster-Nyarko E."/>
            <person name="Jarju S."/>
            <person name="Secka A."/>
            <person name="Antonio M."/>
            <person name="Oren A."/>
            <person name="Chaudhuri R.R."/>
            <person name="La Ragione R."/>
            <person name="Hildebrand F."/>
            <person name="Pallen M.J."/>
        </authorList>
    </citation>
    <scope>NUCLEOTIDE SEQUENCE</scope>
    <source>
        <strain evidence="2">CHK192-9172</strain>
    </source>
</reference>
<gene>
    <name evidence="2" type="ORF">IAA08_07775</name>
</gene>
<proteinExistence type="predicted"/>
<dbReference type="GO" id="GO:0006260">
    <property type="term" value="P:DNA replication"/>
    <property type="evidence" value="ECO:0007669"/>
    <property type="project" value="TreeGrafter"/>
</dbReference>
<dbReference type="AlphaFoldDB" id="A0A9D2D386"/>
<feature type="domain" description="AAA+ ATPase" evidence="1">
    <location>
        <begin position="182"/>
        <end position="306"/>
    </location>
</feature>
<evidence type="ECO:0000259" key="1">
    <source>
        <dbReference type="SMART" id="SM00382"/>
    </source>
</evidence>
<dbReference type="InterPro" id="IPR003593">
    <property type="entry name" value="AAA+_ATPase"/>
</dbReference>
<evidence type="ECO:0000313" key="3">
    <source>
        <dbReference type="Proteomes" id="UP000824024"/>
    </source>
</evidence>
<accession>A0A9D2D386</accession>
<dbReference type="NCBIfam" id="NF005304">
    <property type="entry name" value="PRK06835.1"/>
    <property type="match status" value="1"/>
</dbReference>
<keyword evidence="2" id="KW-0067">ATP-binding</keyword>
<comment type="caution">
    <text evidence="2">The sequence shown here is derived from an EMBL/GenBank/DDBJ whole genome shotgun (WGS) entry which is preliminary data.</text>
</comment>
<dbReference type="SUPFAM" id="SSF52540">
    <property type="entry name" value="P-loop containing nucleoside triphosphate hydrolases"/>
    <property type="match status" value="1"/>
</dbReference>
<dbReference type="SMART" id="SM00382">
    <property type="entry name" value="AAA"/>
    <property type="match status" value="1"/>
</dbReference>
<dbReference type="EMBL" id="DXCH01000213">
    <property type="protein sequence ID" value="HIZ07816.1"/>
    <property type="molecule type" value="Genomic_DNA"/>
</dbReference>
<dbReference type="InterPro" id="IPR002611">
    <property type="entry name" value="IstB_ATP-bd"/>
</dbReference>
<dbReference type="Gene3D" id="3.40.50.300">
    <property type="entry name" value="P-loop containing nucleotide triphosphate hydrolases"/>
    <property type="match status" value="1"/>
</dbReference>
<dbReference type="Pfam" id="PF01695">
    <property type="entry name" value="IstB_IS21"/>
    <property type="match status" value="1"/>
</dbReference>
<dbReference type="GO" id="GO:0005524">
    <property type="term" value="F:ATP binding"/>
    <property type="evidence" value="ECO:0007669"/>
    <property type="project" value="UniProtKB-KW"/>
</dbReference>
<evidence type="ECO:0000313" key="2">
    <source>
        <dbReference type="EMBL" id="HIZ07816.1"/>
    </source>
</evidence>
<organism evidence="2 3">
    <name type="scientific">Candidatus Eubacterium avistercoris</name>
    <dbReference type="NCBI Taxonomy" id="2838567"/>
    <lineage>
        <taxon>Bacteria</taxon>
        <taxon>Bacillati</taxon>
        <taxon>Bacillota</taxon>
        <taxon>Clostridia</taxon>
        <taxon>Eubacteriales</taxon>
        <taxon>Eubacteriaceae</taxon>
        <taxon>Eubacterium</taxon>
    </lineage>
</organism>
<keyword evidence="2" id="KW-0547">Nucleotide-binding</keyword>
<reference evidence="2" key="2">
    <citation type="submission" date="2021-04" db="EMBL/GenBank/DDBJ databases">
        <authorList>
            <person name="Gilroy R."/>
        </authorList>
    </citation>
    <scope>NUCLEOTIDE SEQUENCE</scope>
    <source>
        <strain evidence="2">CHK192-9172</strain>
    </source>
</reference>